<dbReference type="Proteomes" id="UP001347796">
    <property type="component" value="Unassembled WGS sequence"/>
</dbReference>
<evidence type="ECO:0000313" key="4">
    <source>
        <dbReference type="EMBL" id="KAK6179841.1"/>
    </source>
</evidence>
<dbReference type="PANTHER" id="PTHR14021">
    <property type="entry name" value="IRON-SULFUR CLUSTER CO-CHAPERONE PROTEIN HSCB"/>
    <property type="match status" value="1"/>
</dbReference>
<sequence>MSASMSLNVCRVYSFTKSKLRHSCFRQLNIVPKAVMPYWTPKSYFGKIPFLYYAMPDSTKSIKVSLNFPSVSTHTLSTSRRHKQRQQAGWLCLRTWPTTADLISIEHTCRFHSSPSVFQNNKACWKCGKKIDAKSESFFCDCGIVQKVTPNISFFTLFNLSENYKIDIRKLYETYIELQKKLHPDKFTQASEEEKLYAEKQSSLINKAYATLSKPLSRAIYMLKIHNKPIEEDSALSEPEFLAEVMEINEELAELSSPEELKDLEKQNLEKIDLCINQIAEAFDNNDIEAAHKLVVKYQYYANITEKIKEVHRKWMG</sequence>
<dbReference type="PROSITE" id="PS50076">
    <property type="entry name" value="DNAJ_2"/>
    <property type="match status" value="1"/>
</dbReference>
<reference evidence="4 5" key="1">
    <citation type="submission" date="2024-01" db="EMBL/GenBank/DDBJ databases">
        <title>The genome of the rayed Mediterranean limpet Patella caerulea (Linnaeus, 1758).</title>
        <authorList>
            <person name="Anh-Thu Weber A."/>
            <person name="Halstead-Nussloch G."/>
        </authorList>
    </citation>
    <scope>NUCLEOTIDE SEQUENCE [LARGE SCALE GENOMIC DNA]</scope>
    <source>
        <strain evidence="4">AATW-2023a</strain>
        <tissue evidence="4">Whole specimen</tissue>
    </source>
</reference>
<dbReference type="GO" id="GO:0051087">
    <property type="term" value="F:protein-folding chaperone binding"/>
    <property type="evidence" value="ECO:0007669"/>
    <property type="project" value="InterPro"/>
</dbReference>
<dbReference type="CDD" id="cd06257">
    <property type="entry name" value="DnaJ"/>
    <property type="match status" value="1"/>
</dbReference>
<gene>
    <name evidence="4" type="ORF">SNE40_012106</name>
</gene>
<dbReference type="InterPro" id="IPR001623">
    <property type="entry name" value="DnaJ_domain"/>
</dbReference>
<keyword evidence="5" id="KW-1185">Reference proteome</keyword>
<comment type="similarity">
    <text evidence="1">Belongs to the HscB family.</text>
</comment>
<accession>A0AAN8JP55</accession>
<dbReference type="GO" id="GO:0005739">
    <property type="term" value="C:mitochondrion"/>
    <property type="evidence" value="ECO:0007669"/>
    <property type="project" value="TreeGrafter"/>
</dbReference>
<dbReference type="SUPFAM" id="SSF47144">
    <property type="entry name" value="HSC20 (HSCB), C-terminal oligomerisation domain"/>
    <property type="match status" value="1"/>
</dbReference>
<dbReference type="GO" id="GO:0001671">
    <property type="term" value="F:ATPase activator activity"/>
    <property type="evidence" value="ECO:0007669"/>
    <property type="project" value="InterPro"/>
</dbReference>
<dbReference type="HAMAP" id="MF_00682">
    <property type="entry name" value="HscB"/>
    <property type="match status" value="1"/>
</dbReference>
<dbReference type="InterPro" id="IPR004640">
    <property type="entry name" value="HscB"/>
</dbReference>
<dbReference type="AlphaFoldDB" id="A0AAN8JP55"/>
<proteinExistence type="inferred from homology"/>
<dbReference type="Gene3D" id="1.20.1280.20">
    <property type="entry name" value="HscB, C-terminal domain"/>
    <property type="match status" value="1"/>
</dbReference>
<dbReference type="NCBIfam" id="TIGR00714">
    <property type="entry name" value="hscB"/>
    <property type="match status" value="1"/>
</dbReference>
<dbReference type="Pfam" id="PF07743">
    <property type="entry name" value="HSCB_C"/>
    <property type="match status" value="1"/>
</dbReference>
<dbReference type="SUPFAM" id="SSF46565">
    <property type="entry name" value="Chaperone J-domain"/>
    <property type="match status" value="1"/>
</dbReference>
<dbReference type="PANTHER" id="PTHR14021:SF15">
    <property type="entry name" value="IRON-SULFUR CLUSTER CO-CHAPERONE PROTEIN HSCB"/>
    <property type="match status" value="1"/>
</dbReference>
<keyword evidence="2" id="KW-0143">Chaperone</keyword>
<evidence type="ECO:0000256" key="1">
    <source>
        <dbReference type="ARBA" id="ARBA00010476"/>
    </source>
</evidence>
<comment type="caution">
    <text evidence="4">The sequence shown here is derived from an EMBL/GenBank/DDBJ whole genome shotgun (WGS) entry which is preliminary data.</text>
</comment>
<dbReference type="SMART" id="SM00271">
    <property type="entry name" value="DnaJ"/>
    <property type="match status" value="1"/>
</dbReference>
<feature type="domain" description="J" evidence="3">
    <location>
        <begin position="153"/>
        <end position="225"/>
    </location>
</feature>
<evidence type="ECO:0000259" key="3">
    <source>
        <dbReference type="PROSITE" id="PS50076"/>
    </source>
</evidence>
<organism evidence="4 5">
    <name type="scientific">Patella caerulea</name>
    <name type="common">Rayed Mediterranean limpet</name>
    <dbReference type="NCBI Taxonomy" id="87958"/>
    <lineage>
        <taxon>Eukaryota</taxon>
        <taxon>Metazoa</taxon>
        <taxon>Spiralia</taxon>
        <taxon>Lophotrochozoa</taxon>
        <taxon>Mollusca</taxon>
        <taxon>Gastropoda</taxon>
        <taxon>Patellogastropoda</taxon>
        <taxon>Patelloidea</taxon>
        <taxon>Patellidae</taxon>
        <taxon>Patella</taxon>
    </lineage>
</organism>
<dbReference type="GO" id="GO:0051259">
    <property type="term" value="P:protein complex oligomerization"/>
    <property type="evidence" value="ECO:0007669"/>
    <property type="project" value="InterPro"/>
</dbReference>
<dbReference type="Gene3D" id="1.10.287.110">
    <property type="entry name" value="DnaJ domain"/>
    <property type="match status" value="1"/>
</dbReference>
<dbReference type="InterPro" id="IPR009073">
    <property type="entry name" value="HscB_oligo_C"/>
</dbReference>
<evidence type="ECO:0000256" key="2">
    <source>
        <dbReference type="ARBA" id="ARBA00023186"/>
    </source>
</evidence>
<evidence type="ECO:0000313" key="5">
    <source>
        <dbReference type="Proteomes" id="UP001347796"/>
    </source>
</evidence>
<dbReference type="GO" id="GO:0044571">
    <property type="term" value="P:[2Fe-2S] cluster assembly"/>
    <property type="evidence" value="ECO:0007669"/>
    <property type="project" value="InterPro"/>
</dbReference>
<dbReference type="InterPro" id="IPR036386">
    <property type="entry name" value="HscB_C_sf"/>
</dbReference>
<dbReference type="EMBL" id="JAZGQO010000008">
    <property type="protein sequence ID" value="KAK6179841.1"/>
    <property type="molecule type" value="Genomic_DNA"/>
</dbReference>
<protein>
    <recommendedName>
        <fullName evidence="3">J domain-containing protein</fullName>
    </recommendedName>
</protein>
<dbReference type="InterPro" id="IPR036869">
    <property type="entry name" value="J_dom_sf"/>
</dbReference>
<name>A0AAN8JP55_PATCE</name>